<evidence type="ECO:0000256" key="1">
    <source>
        <dbReference type="SAM" id="MobiDB-lite"/>
    </source>
</evidence>
<feature type="compositionally biased region" description="Basic and acidic residues" evidence="1">
    <location>
        <begin position="79"/>
        <end position="88"/>
    </location>
</feature>
<evidence type="ECO:0000313" key="2">
    <source>
        <dbReference type="EMBL" id="KAJ1122394.1"/>
    </source>
</evidence>
<accession>A0AAV7P5G3</accession>
<dbReference type="EMBL" id="JANPWB010000011">
    <property type="protein sequence ID" value="KAJ1122394.1"/>
    <property type="molecule type" value="Genomic_DNA"/>
</dbReference>
<protein>
    <submittedName>
        <fullName evidence="2">Uncharacterized protein</fullName>
    </submittedName>
</protein>
<keyword evidence="3" id="KW-1185">Reference proteome</keyword>
<proteinExistence type="predicted"/>
<feature type="region of interest" description="Disordered" evidence="1">
    <location>
        <begin position="70"/>
        <end position="89"/>
    </location>
</feature>
<reference evidence="2" key="1">
    <citation type="journal article" date="2022" name="bioRxiv">
        <title>Sequencing and chromosome-scale assembly of the giantPleurodeles waltlgenome.</title>
        <authorList>
            <person name="Brown T."/>
            <person name="Elewa A."/>
            <person name="Iarovenko S."/>
            <person name="Subramanian E."/>
            <person name="Araus A.J."/>
            <person name="Petzold A."/>
            <person name="Susuki M."/>
            <person name="Suzuki K.-i.T."/>
            <person name="Hayashi T."/>
            <person name="Toyoda A."/>
            <person name="Oliveira C."/>
            <person name="Osipova E."/>
            <person name="Leigh N.D."/>
            <person name="Simon A."/>
            <person name="Yun M.H."/>
        </authorList>
    </citation>
    <scope>NUCLEOTIDE SEQUENCE</scope>
    <source>
        <strain evidence="2">20211129_DDA</strain>
        <tissue evidence="2">Liver</tissue>
    </source>
</reference>
<organism evidence="2 3">
    <name type="scientific">Pleurodeles waltl</name>
    <name type="common">Iberian ribbed newt</name>
    <dbReference type="NCBI Taxonomy" id="8319"/>
    <lineage>
        <taxon>Eukaryota</taxon>
        <taxon>Metazoa</taxon>
        <taxon>Chordata</taxon>
        <taxon>Craniata</taxon>
        <taxon>Vertebrata</taxon>
        <taxon>Euteleostomi</taxon>
        <taxon>Amphibia</taxon>
        <taxon>Batrachia</taxon>
        <taxon>Caudata</taxon>
        <taxon>Salamandroidea</taxon>
        <taxon>Salamandridae</taxon>
        <taxon>Pleurodelinae</taxon>
        <taxon>Pleurodeles</taxon>
    </lineage>
</organism>
<gene>
    <name evidence="2" type="ORF">NDU88_000883</name>
</gene>
<evidence type="ECO:0000313" key="3">
    <source>
        <dbReference type="Proteomes" id="UP001066276"/>
    </source>
</evidence>
<name>A0AAV7P5G3_PLEWA</name>
<dbReference type="Proteomes" id="UP001066276">
    <property type="component" value="Chromosome 7"/>
</dbReference>
<dbReference type="AlphaFoldDB" id="A0AAV7P5G3"/>
<sequence>MWGRAAQHRPHGCNAPVEKRAEVEYRSLWDGVASLGHAGSGALQGECSRRRPLVPRATGNLPEEIAVMRHKHRVRSSRRGVEEHGESLHRHHQNLLFSYSAALESRRLK</sequence>
<comment type="caution">
    <text evidence="2">The sequence shown here is derived from an EMBL/GenBank/DDBJ whole genome shotgun (WGS) entry which is preliminary data.</text>
</comment>